<dbReference type="EMBL" id="NBSK02000008">
    <property type="protein sequence ID" value="KAJ0190369.1"/>
    <property type="molecule type" value="Genomic_DNA"/>
</dbReference>
<dbReference type="AlphaFoldDB" id="A0A9R1WWZ6"/>
<evidence type="ECO:0000313" key="3">
    <source>
        <dbReference type="EMBL" id="KAJ0190369.1"/>
    </source>
</evidence>
<dbReference type="Proteomes" id="UP000235145">
    <property type="component" value="Unassembled WGS sequence"/>
</dbReference>
<keyword evidence="4" id="KW-1185">Reference proteome</keyword>
<protein>
    <submittedName>
        <fullName evidence="3">Uncharacterized protein</fullName>
    </submittedName>
</protein>
<accession>A0A9R1WWZ6</accession>
<gene>
    <name evidence="3" type="ORF">LSAT_V11C800430480</name>
</gene>
<evidence type="ECO:0000256" key="2">
    <source>
        <dbReference type="SAM" id="MobiDB-lite"/>
    </source>
</evidence>
<evidence type="ECO:0000313" key="4">
    <source>
        <dbReference type="Proteomes" id="UP000235145"/>
    </source>
</evidence>
<name>A0A9R1WWZ6_LACSA</name>
<organism evidence="3 4">
    <name type="scientific">Lactuca sativa</name>
    <name type="common">Garden lettuce</name>
    <dbReference type="NCBI Taxonomy" id="4236"/>
    <lineage>
        <taxon>Eukaryota</taxon>
        <taxon>Viridiplantae</taxon>
        <taxon>Streptophyta</taxon>
        <taxon>Embryophyta</taxon>
        <taxon>Tracheophyta</taxon>
        <taxon>Spermatophyta</taxon>
        <taxon>Magnoliopsida</taxon>
        <taxon>eudicotyledons</taxon>
        <taxon>Gunneridae</taxon>
        <taxon>Pentapetalae</taxon>
        <taxon>asterids</taxon>
        <taxon>campanulids</taxon>
        <taxon>Asterales</taxon>
        <taxon>Asteraceae</taxon>
        <taxon>Cichorioideae</taxon>
        <taxon>Cichorieae</taxon>
        <taxon>Lactucinae</taxon>
        <taxon>Lactuca</taxon>
    </lineage>
</organism>
<sequence length="217" mass="23423">MDSMSNVILAHNLAYAVAQAMTYLVVGSHRVQQFDNLEHFHSSLVESEASLRSSVAKLSVMVVRLEDENRFLVSEKSVLEDVHGVLEGQVESLTQSNKGLMIQNESMERDVVDRERELEVLRADRSWLLQVGLVRVMDKLLKHPEFTSGISRILHAAFVAGEESGHLDVDGVRALCTFDDGEEGVGELGVGTSGDGVSGNDDDGVGGSGGDGADEVV</sequence>
<feature type="coiled-coil region" evidence="1">
    <location>
        <begin position="90"/>
        <end position="124"/>
    </location>
</feature>
<feature type="region of interest" description="Disordered" evidence="2">
    <location>
        <begin position="186"/>
        <end position="217"/>
    </location>
</feature>
<feature type="compositionally biased region" description="Gly residues" evidence="2">
    <location>
        <begin position="186"/>
        <end position="197"/>
    </location>
</feature>
<proteinExistence type="predicted"/>
<evidence type="ECO:0000256" key="1">
    <source>
        <dbReference type="SAM" id="Coils"/>
    </source>
</evidence>
<comment type="caution">
    <text evidence="3">The sequence shown here is derived from an EMBL/GenBank/DDBJ whole genome shotgun (WGS) entry which is preliminary data.</text>
</comment>
<reference evidence="3 4" key="1">
    <citation type="journal article" date="2017" name="Nat. Commun.">
        <title>Genome assembly with in vitro proximity ligation data and whole-genome triplication in lettuce.</title>
        <authorList>
            <person name="Reyes-Chin-Wo S."/>
            <person name="Wang Z."/>
            <person name="Yang X."/>
            <person name="Kozik A."/>
            <person name="Arikit S."/>
            <person name="Song C."/>
            <person name="Xia L."/>
            <person name="Froenicke L."/>
            <person name="Lavelle D.O."/>
            <person name="Truco M.J."/>
            <person name="Xia R."/>
            <person name="Zhu S."/>
            <person name="Xu C."/>
            <person name="Xu H."/>
            <person name="Xu X."/>
            <person name="Cox K."/>
            <person name="Korf I."/>
            <person name="Meyers B.C."/>
            <person name="Michelmore R.W."/>
        </authorList>
    </citation>
    <scope>NUCLEOTIDE SEQUENCE [LARGE SCALE GENOMIC DNA]</scope>
    <source>
        <strain evidence="4">cv. Salinas</strain>
        <tissue evidence="3">Seedlings</tissue>
    </source>
</reference>
<keyword evidence="1" id="KW-0175">Coiled coil</keyword>